<keyword evidence="2 5" id="KW-0813">Transport</keyword>
<name>A0A2Z2NYW1_9GAMM</name>
<sequence length="400" mass="44365">MGVCGEFRLSDVLDCLVYFIFRVSATCGNNLQLSRENKMLKNIVRTMVGFALISTAHAQEEKVLNIYNWSDYIAKDTIANFEAETGIKVNYDVYDSNELLESKLIAGSSGYDVVVPTAPFLERQIMSGVFAELDRSKLSNYGNLDTEILTRMAAHDPDNAHSVPYTWGTTGFAYNVDKVAAAMPDAPVDSWDMILNPEVAEKFQSCGVTVAEAPTEVFGIVMAYLGKDPYSNDVKDVELFEEHMLKVRPFIKYFHSSQNINDLANGEICVSMGYNGDMLIARDRASEASNGVDIKYVIPKEGAAIWFDSLAVPADAPHPDNAHQFINYMMRPQVIADVSNYVFYANANSASTEFVSDEVKSDPAIYPSEAVKALLFADLADERKFTRALSRAWTTIKTGK</sequence>
<keyword evidence="4 5" id="KW-0574">Periplasm</keyword>
<dbReference type="PANTHER" id="PTHR30222:SF12">
    <property type="entry name" value="NORSPERMIDINE SENSOR"/>
    <property type="match status" value="1"/>
</dbReference>
<dbReference type="GO" id="GO:0019808">
    <property type="term" value="F:polyamine binding"/>
    <property type="evidence" value="ECO:0007669"/>
    <property type="project" value="InterPro"/>
</dbReference>
<evidence type="ECO:0000313" key="6">
    <source>
        <dbReference type="EMBL" id="ASJ74050.1"/>
    </source>
</evidence>
<organism evidence="6 7">
    <name type="scientific">Granulosicoccus antarcticus IMCC3135</name>
    <dbReference type="NCBI Taxonomy" id="1192854"/>
    <lineage>
        <taxon>Bacteria</taxon>
        <taxon>Pseudomonadati</taxon>
        <taxon>Pseudomonadota</taxon>
        <taxon>Gammaproteobacteria</taxon>
        <taxon>Chromatiales</taxon>
        <taxon>Granulosicoccaceae</taxon>
        <taxon>Granulosicoccus</taxon>
    </lineage>
</organism>
<dbReference type="Pfam" id="PF13416">
    <property type="entry name" value="SBP_bac_8"/>
    <property type="match status" value="1"/>
</dbReference>
<dbReference type="PRINTS" id="PR00909">
    <property type="entry name" value="SPERMDNBNDNG"/>
</dbReference>
<dbReference type="CDD" id="cd13659">
    <property type="entry name" value="PBP2_PotF"/>
    <property type="match status" value="1"/>
</dbReference>
<dbReference type="GO" id="GO:0042597">
    <property type="term" value="C:periplasmic space"/>
    <property type="evidence" value="ECO:0007669"/>
    <property type="project" value="UniProtKB-SubCell"/>
</dbReference>
<dbReference type="KEGG" id="gai:IMCC3135_19855"/>
<dbReference type="SUPFAM" id="SSF53850">
    <property type="entry name" value="Periplasmic binding protein-like II"/>
    <property type="match status" value="1"/>
</dbReference>
<evidence type="ECO:0000313" key="7">
    <source>
        <dbReference type="Proteomes" id="UP000250079"/>
    </source>
</evidence>
<comment type="function">
    <text evidence="5">Required for the activity of the bacterial periplasmic transport system of putrescine.</text>
</comment>
<dbReference type="Proteomes" id="UP000250079">
    <property type="component" value="Chromosome"/>
</dbReference>
<dbReference type="PANTHER" id="PTHR30222">
    <property type="entry name" value="SPERMIDINE/PUTRESCINE-BINDING PERIPLASMIC PROTEIN"/>
    <property type="match status" value="1"/>
</dbReference>
<comment type="subcellular location">
    <subcellularLocation>
        <location evidence="1 5">Periplasm</location>
    </subcellularLocation>
</comment>
<comment type="similarity">
    <text evidence="5">Belongs to the bacterial solute-binding protein PotD/PotF family.</text>
</comment>
<evidence type="ECO:0000256" key="5">
    <source>
        <dbReference type="PIRNR" id="PIRNR019574"/>
    </source>
</evidence>
<protein>
    <recommendedName>
        <fullName evidence="5">Putrescine-binding periplasmic protein</fullName>
    </recommendedName>
</protein>
<dbReference type="InterPro" id="IPR001188">
    <property type="entry name" value="Sperm_putr-bd"/>
</dbReference>
<reference evidence="6 7" key="1">
    <citation type="submission" date="2016-12" db="EMBL/GenBank/DDBJ databases">
        <authorList>
            <person name="Song W.-J."/>
            <person name="Kurnit D.M."/>
        </authorList>
    </citation>
    <scope>NUCLEOTIDE SEQUENCE [LARGE SCALE GENOMIC DNA]</scope>
    <source>
        <strain evidence="6 7">IMCC3135</strain>
    </source>
</reference>
<accession>A0A2Z2NYW1</accession>
<proteinExistence type="inferred from homology"/>
<gene>
    <name evidence="6" type="primary">potF</name>
    <name evidence="6" type="ORF">IMCC3135_19855</name>
</gene>
<dbReference type="GO" id="GO:0015846">
    <property type="term" value="P:polyamine transport"/>
    <property type="evidence" value="ECO:0007669"/>
    <property type="project" value="InterPro"/>
</dbReference>
<evidence type="ECO:0000256" key="1">
    <source>
        <dbReference type="ARBA" id="ARBA00004418"/>
    </source>
</evidence>
<evidence type="ECO:0000256" key="2">
    <source>
        <dbReference type="ARBA" id="ARBA00022448"/>
    </source>
</evidence>
<dbReference type="PIRSF" id="PIRSF019574">
    <property type="entry name" value="Periplasmic_polyamine_BP"/>
    <property type="match status" value="1"/>
</dbReference>
<dbReference type="Gene3D" id="3.40.190.10">
    <property type="entry name" value="Periplasmic binding protein-like II"/>
    <property type="match status" value="2"/>
</dbReference>
<keyword evidence="7" id="KW-1185">Reference proteome</keyword>
<evidence type="ECO:0000256" key="3">
    <source>
        <dbReference type="ARBA" id="ARBA00022729"/>
    </source>
</evidence>
<dbReference type="EMBL" id="CP018632">
    <property type="protein sequence ID" value="ASJ74050.1"/>
    <property type="molecule type" value="Genomic_DNA"/>
</dbReference>
<dbReference type="InterPro" id="IPR006059">
    <property type="entry name" value="SBP"/>
</dbReference>
<evidence type="ECO:0000256" key="4">
    <source>
        <dbReference type="ARBA" id="ARBA00022764"/>
    </source>
</evidence>
<dbReference type="AlphaFoldDB" id="A0A2Z2NYW1"/>
<keyword evidence="3" id="KW-0732">Signal</keyword>